<protein>
    <recommendedName>
        <fullName evidence="3">Transposase</fullName>
    </recommendedName>
</protein>
<organism evidence="1 2">
    <name type="scientific">Riccia fluitans</name>
    <dbReference type="NCBI Taxonomy" id="41844"/>
    <lineage>
        <taxon>Eukaryota</taxon>
        <taxon>Viridiplantae</taxon>
        <taxon>Streptophyta</taxon>
        <taxon>Embryophyta</taxon>
        <taxon>Marchantiophyta</taxon>
        <taxon>Marchantiopsida</taxon>
        <taxon>Marchantiidae</taxon>
        <taxon>Marchantiales</taxon>
        <taxon>Ricciaceae</taxon>
        <taxon>Riccia</taxon>
    </lineage>
</organism>
<evidence type="ECO:0000313" key="2">
    <source>
        <dbReference type="Proteomes" id="UP001605036"/>
    </source>
</evidence>
<accession>A0ABD1YBR8</accession>
<dbReference type="EMBL" id="JBHFFA010000005">
    <property type="protein sequence ID" value="KAL2624145.1"/>
    <property type="molecule type" value="Genomic_DNA"/>
</dbReference>
<keyword evidence="2" id="KW-1185">Reference proteome</keyword>
<reference evidence="1 2" key="1">
    <citation type="submission" date="2024-09" db="EMBL/GenBank/DDBJ databases">
        <title>Chromosome-scale assembly of Riccia fluitans.</title>
        <authorList>
            <person name="Paukszto L."/>
            <person name="Sawicki J."/>
            <person name="Karawczyk K."/>
            <person name="Piernik-Szablinska J."/>
            <person name="Szczecinska M."/>
            <person name="Mazdziarz M."/>
        </authorList>
    </citation>
    <scope>NUCLEOTIDE SEQUENCE [LARGE SCALE GENOMIC DNA]</scope>
    <source>
        <strain evidence="1">Rf_01</strain>
        <tissue evidence="1">Aerial parts of the thallus</tissue>
    </source>
</reference>
<evidence type="ECO:0000313" key="1">
    <source>
        <dbReference type="EMBL" id="KAL2624145.1"/>
    </source>
</evidence>
<dbReference type="Proteomes" id="UP001605036">
    <property type="component" value="Unassembled WGS sequence"/>
</dbReference>
<name>A0ABD1YBR8_9MARC</name>
<comment type="caution">
    <text evidence="1">The sequence shown here is derived from an EMBL/GenBank/DDBJ whole genome shotgun (WGS) entry which is preliminary data.</text>
</comment>
<dbReference type="AlphaFoldDB" id="A0ABD1YBR8"/>
<evidence type="ECO:0008006" key="3">
    <source>
        <dbReference type="Google" id="ProtNLM"/>
    </source>
</evidence>
<proteinExistence type="predicted"/>
<sequence length="74" mass="8611">MRRAAGQRTYARQPNARSVSQWHLSQRTRRCSRGVREAVTGFRWPISPHRANENIELLWVAVQEQTLKCLPALI</sequence>
<gene>
    <name evidence="1" type="ORF">R1flu_008390</name>
</gene>